<dbReference type="Pfam" id="PF00289">
    <property type="entry name" value="Biotin_carb_N"/>
    <property type="match status" value="1"/>
</dbReference>
<dbReference type="NCBIfam" id="NF006367">
    <property type="entry name" value="PRK08591.1"/>
    <property type="match status" value="1"/>
</dbReference>
<dbReference type="InterPro" id="IPR016185">
    <property type="entry name" value="PreATP-grasp_dom_sf"/>
</dbReference>
<dbReference type="Proteomes" id="UP000006253">
    <property type="component" value="Unassembled WGS sequence"/>
</dbReference>
<dbReference type="AlphaFoldDB" id="A0A0E2B4C3"/>
<dbReference type="RefSeq" id="WP_004765387.1">
    <property type="nucleotide sequence ID" value="NZ_AHMY02000040.1"/>
</dbReference>
<reference evidence="8 9" key="1">
    <citation type="submission" date="2012-10" db="EMBL/GenBank/DDBJ databases">
        <authorList>
            <person name="Harkins D.M."/>
            <person name="Durkin A.S."/>
            <person name="Brinkac L.M."/>
            <person name="Selengut J.D."/>
            <person name="Sanka R."/>
            <person name="DePew J."/>
            <person name="Purushe J."/>
            <person name="Peacock S.J."/>
            <person name="Thaipadungpanit J."/>
            <person name="Wuthiekanun V.W."/>
            <person name="Day N.P."/>
            <person name="Vinetz J.M."/>
            <person name="Sutton G.G."/>
            <person name="Nelson W.C."/>
            <person name="Fouts D.E."/>
        </authorList>
    </citation>
    <scope>NUCLEOTIDE SEQUENCE [LARGE SCALE GENOMIC DNA]</scope>
    <source>
        <strain evidence="8 9">H1</strain>
    </source>
</reference>
<dbReference type="FunFam" id="3.30.1490.20:FF:000003">
    <property type="entry name" value="acetyl-CoA carboxylase isoform X1"/>
    <property type="match status" value="1"/>
</dbReference>
<dbReference type="InterPro" id="IPR011054">
    <property type="entry name" value="Rudment_hybrid_motif"/>
</dbReference>
<keyword evidence="4" id="KW-0092">Biotin</keyword>
<dbReference type="Gene3D" id="3.30.470.20">
    <property type="entry name" value="ATP-grasp fold, B domain"/>
    <property type="match status" value="1"/>
</dbReference>
<comment type="caution">
    <text evidence="8">The sequence shown here is derived from an EMBL/GenBank/DDBJ whole genome shotgun (WGS) entry which is preliminary data.</text>
</comment>
<feature type="domain" description="Biotin carboxylation" evidence="7">
    <location>
        <begin position="1"/>
        <end position="448"/>
    </location>
</feature>
<dbReference type="InterPro" id="IPR005482">
    <property type="entry name" value="Biotin_COase_C"/>
</dbReference>
<keyword evidence="1" id="KW-0436">Ligase</keyword>
<protein>
    <submittedName>
        <fullName evidence="8">Putative acetyl-CoA carboxylase, biotin carboxylase subunit</fullName>
    </submittedName>
</protein>
<name>A0A0E2B4C3_9LEPT</name>
<evidence type="ECO:0000256" key="1">
    <source>
        <dbReference type="ARBA" id="ARBA00022598"/>
    </source>
</evidence>
<evidence type="ECO:0000313" key="9">
    <source>
        <dbReference type="Proteomes" id="UP000006253"/>
    </source>
</evidence>
<dbReference type="SUPFAM" id="SSF56059">
    <property type="entry name" value="Glutathione synthetase ATP-binding domain-like"/>
    <property type="match status" value="1"/>
</dbReference>
<dbReference type="InterPro" id="IPR005479">
    <property type="entry name" value="CPAse_ATP-bd"/>
</dbReference>
<keyword evidence="2 5" id="KW-0547">Nucleotide-binding</keyword>
<evidence type="ECO:0000256" key="5">
    <source>
        <dbReference type="PROSITE-ProRule" id="PRU00409"/>
    </source>
</evidence>
<dbReference type="SUPFAM" id="SSF51246">
    <property type="entry name" value="Rudiment single hybrid motif"/>
    <property type="match status" value="1"/>
</dbReference>
<evidence type="ECO:0000259" key="6">
    <source>
        <dbReference type="PROSITE" id="PS50975"/>
    </source>
</evidence>
<dbReference type="PROSITE" id="PS50975">
    <property type="entry name" value="ATP_GRASP"/>
    <property type="match status" value="1"/>
</dbReference>
<gene>
    <name evidence="8" type="ORF">LEP1GSC081_3458</name>
</gene>
<dbReference type="PROSITE" id="PS00867">
    <property type="entry name" value="CPSASE_2"/>
    <property type="match status" value="1"/>
</dbReference>
<dbReference type="Pfam" id="PF02786">
    <property type="entry name" value="CPSase_L_D2"/>
    <property type="match status" value="1"/>
</dbReference>
<dbReference type="PROSITE" id="PS00866">
    <property type="entry name" value="CPSASE_1"/>
    <property type="match status" value="1"/>
</dbReference>
<dbReference type="EMBL" id="AHMY02000040">
    <property type="protein sequence ID" value="EKO15666.1"/>
    <property type="molecule type" value="Genomic_DNA"/>
</dbReference>
<dbReference type="PROSITE" id="PS50979">
    <property type="entry name" value="BC"/>
    <property type="match status" value="1"/>
</dbReference>
<dbReference type="GO" id="GO:0016874">
    <property type="term" value="F:ligase activity"/>
    <property type="evidence" value="ECO:0007669"/>
    <property type="project" value="UniProtKB-KW"/>
</dbReference>
<keyword evidence="3 5" id="KW-0067">ATP-binding</keyword>
<evidence type="ECO:0000313" key="8">
    <source>
        <dbReference type="EMBL" id="EKO15666.1"/>
    </source>
</evidence>
<evidence type="ECO:0000256" key="3">
    <source>
        <dbReference type="ARBA" id="ARBA00022840"/>
    </source>
</evidence>
<sequence length="487" mass="54323">MISKLLIANRGEIAVRVIRTCKKLGIKTVAIYSDADRDSPHVKFADESVYVGESSPSSSYLSISNILETIKKTKADAVHPGYGFLSEKSEFAKALEKENILFLGPNAESMELMGDKINSRIKMEASGVPVVPGYNGQDQDPKILQKEAEKIGYPLMIKATAGGGGKGMKRVYKPEEFLSSLESAQREAQKAFGDGTVFLEKYVETPRHIEVQVFGDKYGNVMHLFERECSIQRRHQKVIEESPAPNLPTSLRDEICKVAVQAAQSIGYVGAGTVEFILGRDGKFYFLEMNTRLQVEHPVTEYITGQDLVEWQIRVAEGKKLSELTKGKTIIQNGHAIEARIYAEDPENNFLPSTGILEYIEFPDREFLRVDTGVETGSEITVYYDPMIAKMIVWGKTREESITRLKESIDSTVIFGPVTNTFYLSGILSHEEFKKGNTHTHFLEEQTILFTPEKEVQADAFSFAAAALSEKKKSQGIWEAIGSGGFW</sequence>
<evidence type="ECO:0000256" key="4">
    <source>
        <dbReference type="ARBA" id="ARBA00023267"/>
    </source>
</evidence>
<feature type="domain" description="ATP-grasp" evidence="6">
    <location>
        <begin position="120"/>
        <end position="317"/>
    </location>
</feature>
<accession>A0A0E2B4C3</accession>
<dbReference type="SMART" id="SM00878">
    <property type="entry name" value="Biotin_carb_C"/>
    <property type="match status" value="1"/>
</dbReference>
<dbReference type="Pfam" id="PF02785">
    <property type="entry name" value="Biotin_carb_C"/>
    <property type="match status" value="1"/>
</dbReference>
<proteinExistence type="predicted"/>
<evidence type="ECO:0000259" key="7">
    <source>
        <dbReference type="PROSITE" id="PS50979"/>
    </source>
</evidence>
<dbReference type="PANTHER" id="PTHR18866">
    <property type="entry name" value="CARBOXYLASE:PYRUVATE/ACETYL-COA/PROPIONYL-COA CARBOXYLASE"/>
    <property type="match status" value="1"/>
</dbReference>
<dbReference type="InterPro" id="IPR005481">
    <property type="entry name" value="BC-like_N"/>
</dbReference>
<dbReference type="SUPFAM" id="SSF52440">
    <property type="entry name" value="PreATP-grasp domain"/>
    <property type="match status" value="1"/>
</dbReference>
<dbReference type="PANTHER" id="PTHR18866:SF33">
    <property type="entry name" value="METHYLCROTONOYL-COA CARBOXYLASE SUBUNIT ALPHA, MITOCHONDRIAL-RELATED"/>
    <property type="match status" value="1"/>
</dbReference>
<dbReference type="InterPro" id="IPR011764">
    <property type="entry name" value="Biotin_carboxylation_dom"/>
</dbReference>
<dbReference type="InterPro" id="IPR011761">
    <property type="entry name" value="ATP-grasp"/>
</dbReference>
<dbReference type="FunFam" id="3.40.50.20:FF:000010">
    <property type="entry name" value="Propionyl-CoA carboxylase subunit alpha"/>
    <property type="match status" value="1"/>
</dbReference>
<dbReference type="FunFam" id="3.30.470.20:FF:000028">
    <property type="entry name" value="Methylcrotonoyl-CoA carboxylase subunit alpha, mitochondrial"/>
    <property type="match status" value="1"/>
</dbReference>
<dbReference type="GO" id="GO:0005524">
    <property type="term" value="F:ATP binding"/>
    <property type="evidence" value="ECO:0007669"/>
    <property type="project" value="UniProtKB-UniRule"/>
</dbReference>
<dbReference type="InterPro" id="IPR050856">
    <property type="entry name" value="Biotin_carboxylase_complex"/>
</dbReference>
<evidence type="ECO:0000256" key="2">
    <source>
        <dbReference type="ARBA" id="ARBA00022741"/>
    </source>
</evidence>
<dbReference type="GO" id="GO:0046872">
    <property type="term" value="F:metal ion binding"/>
    <property type="evidence" value="ECO:0007669"/>
    <property type="project" value="InterPro"/>
</dbReference>
<organism evidence="8 9">
    <name type="scientific">Leptospira kirschneri str. H1</name>
    <dbReference type="NCBI Taxonomy" id="1049966"/>
    <lineage>
        <taxon>Bacteria</taxon>
        <taxon>Pseudomonadati</taxon>
        <taxon>Spirochaetota</taxon>
        <taxon>Spirochaetia</taxon>
        <taxon>Leptospirales</taxon>
        <taxon>Leptospiraceae</taxon>
        <taxon>Leptospira</taxon>
    </lineage>
</organism>